<sequence length="934" mass="101438">MSFLSFLRRYRLPSFLFALCLATILLSGEIALLPSASAEQAPSKKPTLTQSVPSAPASTTQQVRKTVLENGLTVLTKEVPTAPVVTVQVWYRIGSRDEAPGVNGIAHQLEHLMFKGTSDRPIQFGRLFSALGSQSNAFTSYDQTAYFGTVERDKLRSLLALEADRMQSAVIGASQLTSEKRVVISELQGYENSPSYRLDRAVMQAAFPDSPYGLPVGGTKADVQKFTVEQVRDYYRNYYSPDNATVVIVGDFQTDSALKAVQESFGKVPRSEKPKASAQPPAPLVMKGSPAKAAIVLKQPGSASLLQAVYPLPNVTHPDVPALHLFDLVLTQGRSSRLYQSLIESGLASDYSGYPANMISGGWYGLSATAAPGQELSKINQTIQTSLADLRTQPVTADELKRAKTQLKSSVLLRNRDVTSQAMQLGDDQTTAGDYQFTDRYLAAIEQVTAADIQRVAKTYFDPNQQTLGFFEPTQLDAKAGGSVNAGQTAEQFNLGPPVDPAEVAKYLPPVTQSDRPAQALPEKIVLSNGLRVLLLRDSSTPTVSLSGHLDAGTAFDTSQKAGLAKLTADNLMNGTKTKDALTLATTLDDRGINLGFDANREGVAIRANTLVENLPTLVQTVADVMQNAVFPDKELELSRQRSLIALKVQLDNPASKGRRTFQQAIYPSNHPFYNFPTEASLKGIQQQDLLNFYKNHYRPDKTTLALVGDFDPAQVKSLLEKELGTWKATGKAPALTFPPVSPPTNVVRLYDGIPGKTQSITYIGYAGINRTDPRYYPATVMNQILGGDTLSSRLGTEIRDRQGLTYGIYSGFQAGIHQGPFLISMQTAPEDAPKAISSTLKLLEQFRTQGVSTNEVLTAQRSLTSSYPVDLANPDDLAEIILMNEVYGLNPAEIRQFPKQIDAVTQAQVNEATQDLLHPDRLVVVTAGPATAR</sequence>
<organism evidence="5 6">
    <name type="scientific">Phormidesmis priestleyi ULC007</name>
    <dbReference type="NCBI Taxonomy" id="1920490"/>
    <lineage>
        <taxon>Bacteria</taxon>
        <taxon>Bacillati</taxon>
        <taxon>Cyanobacteriota</taxon>
        <taxon>Cyanophyceae</taxon>
        <taxon>Leptolyngbyales</taxon>
        <taxon>Leptolyngbyaceae</taxon>
        <taxon>Phormidesmis</taxon>
    </lineage>
</organism>
<feature type="domain" description="Peptidase M16 C-terminal" evidence="4">
    <location>
        <begin position="685"/>
        <end position="864"/>
    </location>
</feature>
<proteinExistence type="inferred from homology"/>
<dbReference type="InterPro" id="IPR007863">
    <property type="entry name" value="Peptidase_M16_C"/>
</dbReference>
<accession>A0A2T1DFZ9</accession>
<comment type="caution">
    <text evidence="5">The sequence shown here is derived from an EMBL/GenBank/DDBJ whole genome shotgun (WGS) entry which is preliminary data.</text>
</comment>
<reference evidence="5 6" key="1">
    <citation type="submission" date="2018-02" db="EMBL/GenBank/DDBJ databases">
        <authorList>
            <person name="Cohen D.B."/>
            <person name="Kent A.D."/>
        </authorList>
    </citation>
    <scope>NUCLEOTIDE SEQUENCE [LARGE SCALE GENOMIC DNA]</scope>
    <source>
        <strain evidence="5 6">ULC007</strain>
    </source>
</reference>
<reference evidence="5 6" key="2">
    <citation type="submission" date="2018-03" db="EMBL/GenBank/DDBJ databases">
        <title>The ancient ancestry and fast evolution of plastids.</title>
        <authorList>
            <person name="Moore K.R."/>
            <person name="Magnabosco C."/>
            <person name="Momper L."/>
            <person name="Gold D.A."/>
            <person name="Bosak T."/>
            <person name="Fournier G.P."/>
        </authorList>
    </citation>
    <scope>NUCLEOTIDE SEQUENCE [LARGE SCALE GENOMIC DNA]</scope>
    <source>
        <strain evidence="5 6">ULC007</strain>
    </source>
</reference>
<dbReference type="PANTHER" id="PTHR11851:SF49">
    <property type="entry name" value="MITOCHONDRIAL-PROCESSING PEPTIDASE SUBUNIT ALPHA"/>
    <property type="match status" value="1"/>
</dbReference>
<evidence type="ECO:0000313" key="6">
    <source>
        <dbReference type="Proteomes" id="UP000238634"/>
    </source>
</evidence>
<dbReference type="EMBL" id="PVWG01000010">
    <property type="protein sequence ID" value="PSB19422.1"/>
    <property type="molecule type" value="Genomic_DNA"/>
</dbReference>
<gene>
    <name evidence="5" type="ORF">C7B65_10900</name>
</gene>
<evidence type="ECO:0000256" key="1">
    <source>
        <dbReference type="ARBA" id="ARBA00007261"/>
    </source>
</evidence>
<evidence type="ECO:0000256" key="2">
    <source>
        <dbReference type="SAM" id="MobiDB-lite"/>
    </source>
</evidence>
<dbReference type="SUPFAM" id="SSF63411">
    <property type="entry name" value="LuxS/MPP-like metallohydrolase"/>
    <property type="match status" value="4"/>
</dbReference>
<dbReference type="GO" id="GO:0046872">
    <property type="term" value="F:metal ion binding"/>
    <property type="evidence" value="ECO:0007669"/>
    <property type="project" value="InterPro"/>
</dbReference>
<dbReference type="OrthoDB" id="9811314at2"/>
<dbReference type="Gene3D" id="3.30.830.10">
    <property type="entry name" value="Metalloenzyme, LuxS/M16 peptidase-like"/>
    <property type="match status" value="4"/>
</dbReference>
<name>A0A2T1DFZ9_9CYAN</name>
<feature type="domain" description="Peptidase M16 N-terminal" evidence="3">
    <location>
        <begin position="74"/>
        <end position="219"/>
    </location>
</feature>
<evidence type="ECO:0000259" key="3">
    <source>
        <dbReference type="Pfam" id="PF00675"/>
    </source>
</evidence>
<dbReference type="Proteomes" id="UP000238634">
    <property type="component" value="Unassembled WGS sequence"/>
</dbReference>
<feature type="domain" description="Peptidase M16 N-terminal" evidence="3">
    <location>
        <begin position="532"/>
        <end position="643"/>
    </location>
</feature>
<dbReference type="PANTHER" id="PTHR11851">
    <property type="entry name" value="METALLOPROTEASE"/>
    <property type="match status" value="1"/>
</dbReference>
<feature type="region of interest" description="Disordered" evidence="2">
    <location>
        <begin position="42"/>
        <end position="61"/>
    </location>
</feature>
<feature type="domain" description="Peptidase M16 C-terminal" evidence="4">
    <location>
        <begin position="225"/>
        <end position="407"/>
    </location>
</feature>
<dbReference type="InterPro" id="IPR011249">
    <property type="entry name" value="Metalloenz_LuxS/M16"/>
</dbReference>
<keyword evidence="6" id="KW-1185">Reference proteome</keyword>
<dbReference type="InterPro" id="IPR050361">
    <property type="entry name" value="MPP/UQCRC_Complex"/>
</dbReference>
<dbReference type="Pfam" id="PF05193">
    <property type="entry name" value="Peptidase_M16_C"/>
    <property type="match status" value="2"/>
</dbReference>
<evidence type="ECO:0000259" key="4">
    <source>
        <dbReference type="Pfam" id="PF05193"/>
    </source>
</evidence>
<evidence type="ECO:0000313" key="5">
    <source>
        <dbReference type="EMBL" id="PSB19422.1"/>
    </source>
</evidence>
<dbReference type="InterPro" id="IPR011765">
    <property type="entry name" value="Pept_M16_N"/>
</dbReference>
<protein>
    <submittedName>
        <fullName evidence="5">Insulinase family protein</fullName>
    </submittedName>
</protein>
<dbReference type="STRING" id="1920490.GCA_001895925_04628"/>
<dbReference type="RefSeq" id="WP_073071840.1">
    <property type="nucleotide sequence ID" value="NZ_MPPI01000013.1"/>
</dbReference>
<comment type="similarity">
    <text evidence="1">Belongs to the peptidase M16 family.</text>
</comment>
<dbReference type="AlphaFoldDB" id="A0A2T1DFZ9"/>
<dbReference type="Pfam" id="PF00675">
    <property type="entry name" value="Peptidase_M16"/>
    <property type="match status" value="2"/>
</dbReference>
<feature type="compositionally biased region" description="Polar residues" evidence="2">
    <location>
        <begin position="46"/>
        <end position="61"/>
    </location>
</feature>